<evidence type="ECO:0000256" key="4">
    <source>
        <dbReference type="ARBA" id="ARBA00023242"/>
    </source>
</evidence>
<dbReference type="CDD" id="cd22933">
    <property type="entry name" value="HFD_HFI1"/>
    <property type="match status" value="1"/>
</dbReference>
<dbReference type="GO" id="GO:0000124">
    <property type="term" value="C:SAGA complex"/>
    <property type="evidence" value="ECO:0007669"/>
    <property type="project" value="TreeGrafter"/>
</dbReference>
<feature type="compositionally biased region" description="Basic and acidic residues" evidence="5">
    <location>
        <begin position="518"/>
        <end position="531"/>
    </location>
</feature>
<evidence type="ECO:0000256" key="3">
    <source>
        <dbReference type="ARBA" id="ARBA00023163"/>
    </source>
</evidence>
<reference evidence="6 7" key="1">
    <citation type="journal article" date="2023" name="Elife">
        <title>Identification of key yeast species and microbe-microbe interactions impacting larval growth of Drosophila in the wild.</title>
        <authorList>
            <person name="Mure A."/>
            <person name="Sugiura Y."/>
            <person name="Maeda R."/>
            <person name="Honda K."/>
            <person name="Sakurai N."/>
            <person name="Takahashi Y."/>
            <person name="Watada M."/>
            <person name="Katoh T."/>
            <person name="Gotoh A."/>
            <person name="Gotoh Y."/>
            <person name="Taniguchi I."/>
            <person name="Nakamura K."/>
            <person name="Hayashi T."/>
            <person name="Katayama T."/>
            <person name="Uemura T."/>
            <person name="Hattori Y."/>
        </authorList>
    </citation>
    <scope>NUCLEOTIDE SEQUENCE [LARGE SCALE GENOMIC DNA]</scope>
    <source>
        <strain evidence="6 7">PK-24</strain>
    </source>
</reference>
<feature type="compositionally biased region" description="Basic and acidic residues" evidence="5">
    <location>
        <begin position="458"/>
        <end position="469"/>
    </location>
</feature>
<gene>
    <name evidence="6" type="ORF">DAPK24_050840</name>
</gene>
<evidence type="ECO:0000256" key="1">
    <source>
        <dbReference type="ARBA" id="ARBA00004123"/>
    </source>
</evidence>
<dbReference type="InterPro" id="IPR024738">
    <property type="entry name" value="Hfi1/Tada1"/>
</dbReference>
<sequence>MLATPITQDSKHELDLSPSLKPPTENNLIDASITNNTNNNNNGNQISTTVKIENDNALSEIRDDDEDDDEDDDDITKRIEIGKSVTIFQKILGKKWDAYQIALSLFIVGRLSREELMEDISFVLENEETSKMHNQLLLSILANCYREEPFDGVTSSVFGNASKKRKSGTTSSQYEKLKKDILSLSIRERIRIKGITKDPTKRSVIQNSMAMSRQALVPKVPIVTNNHHQQQVNNNSNSTTSLNGSPRSNDANIQQQPVNKTNTLEMTMIAVKDILDMVNEPLCSETYELPERKRMRDIMLGLARERGLLGGVSMKAVDVLYLGLQYHLKSIISNIIDNMKVKESLDDDDDATNLEIETGMINVRDTNIEDKDDDADNDDDDVDQNNEYHGDEVTNENEISNEDNEATENNENEDKDSEDKDSKNKNENENNEKDKEEENENEDEDDGATTITSSSTRKLNESEDTKDENLSEVNNDNEVTLETTNAEENVVLNRDKSEDTKLEKENNIQNTNEPIENDDTKKHTLDENKDSRTKRRKFTITTEDVFDSFSLTPYTIQPYGTLDLLIDNKLKNDDDYDIIAEEVMESKRQNNSMWAEIDRVITDTGFNGLNSYIIPNKLSDISHLLKPNERIGDPNAAGSGSESSNTNLALRDKDIGTPNELSWVINDLLAEDP</sequence>
<dbReference type="Proteomes" id="UP001378960">
    <property type="component" value="Unassembled WGS sequence"/>
</dbReference>
<feature type="compositionally biased region" description="Polar residues" evidence="5">
    <location>
        <begin position="638"/>
        <end position="648"/>
    </location>
</feature>
<feature type="compositionally biased region" description="Polar residues" evidence="5">
    <location>
        <begin position="242"/>
        <end position="256"/>
    </location>
</feature>
<feature type="compositionally biased region" description="Acidic residues" evidence="5">
    <location>
        <begin position="370"/>
        <end position="384"/>
    </location>
</feature>
<proteinExistence type="predicted"/>
<evidence type="ECO:0000256" key="5">
    <source>
        <dbReference type="SAM" id="MobiDB-lite"/>
    </source>
</evidence>
<evidence type="ECO:0000313" key="7">
    <source>
        <dbReference type="Proteomes" id="UP001378960"/>
    </source>
</evidence>
<dbReference type="AlphaFoldDB" id="A0AAV5RB61"/>
<accession>A0AAV5RB61</accession>
<dbReference type="PANTHER" id="PTHR21277:SF5">
    <property type="entry name" value="TRANSCRIPTIONAL ADAPTER 1"/>
    <property type="match status" value="1"/>
</dbReference>
<evidence type="ECO:0000256" key="2">
    <source>
        <dbReference type="ARBA" id="ARBA00023015"/>
    </source>
</evidence>
<comment type="subcellular location">
    <subcellularLocation>
        <location evidence="1">Nucleus</location>
    </subcellularLocation>
</comment>
<keyword evidence="2" id="KW-0805">Transcription regulation</keyword>
<feature type="compositionally biased region" description="Acidic residues" evidence="5">
    <location>
        <begin position="437"/>
        <end position="447"/>
    </location>
</feature>
<feature type="compositionally biased region" description="Acidic residues" evidence="5">
    <location>
        <begin position="393"/>
        <end position="416"/>
    </location>
</feature>
<dbReference type="EMBL" id="BTGB01000009">
    <property type="protein sequence ID" value="GMM48486.1"/>
    <property type="molecule type" value="Genomic_DNA"/>
</dbReference>
<feature type="region of interest" description="Disordered" evidence="5">
    <location>
        <begin position="1"/>
        <end position="27"/>
    </location>
</feature>
<feature type="compositionally biased region" description="Polar residues" evidence="5">
    <location>
        <begin position="471"/>
        <end position="487"/>
    </location>
</feature>
<protein>
    <submittedName>
        <fullName evidence="6">Hfi1 protein</fullName>
    </submittedName>
</protein>
<evidence type="ECO:0000313" key="6">
    <source>
        <dbReference type="EMBL" id="GMM48486.1"/>
    </source>
</evidence>
<dbReference type="PANTHER" id="PTHR21277">
    <property type="entry name" value="TRANSCRIPTIONAL ADAPTER 1"/>
    <property type="match status" value="1"/>
</dbReference>
<dbReference type="Pfam" id="PF12767">
    <property type="entry name" value="SAGA-Tad1"/>
    <property type="match status" value="1"/>
</dbReference>
<feature type="compositionally biased region" description="Low complexity" evidence="5">
    <location>
        <begin position="229"/>
        <end position="241"/>
    </location>
</feature>
<keyword evidence="3" id="KW-0804">Transcription</keyword>
<feature type="compositionally biased region" description="Basic and acidic residues" evidence="5">
    <location>
        <begin position="493"/>
        <end position="506"/>
    </location>
</feature>
<feature type="region of interest" description="Disordered" evidence="5">
    <location>
        <begin position="632"/>
        <end position="653"/>
    </location>
</feature>
<dbReference type="GO" id="GO:0003713">
    <property type="term" value="F:transcription coactivator activity"/>
    <property type="evidence" value="ECO:0007669"/>
    <property type="project" value="TreeGrafter"/>
</dbReference>
<dbReference type="GO" id="GO:0005634">
    <property type="term" value="C:nucleus"/>
    <property type="evidence" value="ECO:0007669"/>
    <property type="project" value="UniProtKB-SubCell"/>
</dbReference>
<comment type="caution">
    <text evidence="6">The sequence shown here is derived from an EMBL/GenBank/DDBJ whole genome shotgun (WGS) entry which is preliminary data.</text>
</comment>
<feature type="region of interest" description="Disordered" evidence="5">
    <location>
        <begin position="229"/>
        <end position="256"/>
    </location>
</feature>
<name>A0AAV5RB61_PICKL</name>
<dbReference type="GO" id="GO:0006357">
    <property type="term" value="P:regulation of transcription by RNA polymerase II"/>
    <property type="evidence" value="ECO:0007669"/>
    <property type="project" value="TreeGrafter"/>
</dbReference>
<keyword evidence="4" id="KW-0539">Nucleus</keyword>
<feature type="compositionally biased region" description="Basic and acidic residues" evidence="5">
    <location>
        <begin position="417"/>
        <end position="436"/>
    </location>
</feature>
<organism evidence="6 7">
    <name type="scientific">Pichia kluyveri</name>
    <name type="common">Yeast</name>
    <dbReference type="NCBI Taxonomy" id="36015"/>
    <lineage>
        <taxon>Eukaryota</taxon>
        <taxon>Fungi</taxon>
        <taxon>Dikarya</taxon>
        <taxon>Ascomycota</taxon>
        <taxon>Saccharomycotina</taxon>
        <taxon>Pichiomycetes</taxon>
        <taxon>Pichiales</taxon>
        <taxon>Pichiaceae</taxon>
        <taxon>Pichia</taxon>
    </lineage>
</organism>
<feature type="region of interest" description="Disordered" evidence="5">
    <location>
        <begin position="363"/>
        <end position="533"/>
    </location>
</feature>
<keyword evidence="7" id="KW-1185">Reference proteome</keyword>